<dbReference type="AlphaFoldDB" id="A0A4S4AQ60"/>
<protein>
    <submittedName>
        <fullName evidence="3">CoA transferase subunit B</fullName>
    </submittedName>
</protein>
<keyword evidence="4" id="KW-1185">Reference proteome</keyword>
<comment type="caution">
    <text evidence="3">The sequence shown here is derived from an EMBL/GenBank/DDBJ whole genome shotgun (WGS) entry which is preliminary data.</text>
</comment>
<gene>
    <name evidence="3" type="ORF">E6C76_21815</name>
</gene>
<accession>A0A4S4AQ60</accession>
<dbReference type="FunFam" id="3.40.1080.10:FF:000001">
    <property type="entry name" value="Succinyl-coa:3-ketoacid-coenzyme a transferase subunit b"/>
    <property type="match status" value="1"/>
</dbReference>
<evidence type="ECO:0000313" key="3">
    <source>
        <dbReference type="EMBL" id="THF60582.1"/>
    </source>
</evidence>
<dbReference type="Proteomes" id="UP000308430">
    <property type="component" value="Unassembled WGS sequence"/>
</dbReference>
<name>A0A4S4AQ60_9RHOO</name>
<dbReference type="EMBL" id="SSOC01000012">
    <property type="protein sequence ID" value="THF60582.1"/>
    <property type="molecule type" value="Genomic_DNA"/>
</dbReference>
<dbReference type="PROSITE" id="PS01274">
    <property type="entry name" value="COA_TRANSF_2"/>
    <property type="match status" value="1"/>
</dbReference>
<dbReference type="NCBIfam" id="TIGR02428">
    <property type="entry name" value="pcaJ_scoB_fam"/>
    <property type="match status" value="1"/>
</dbReference>
<evidence type="ECO:0000256" key="1">
    <source>
        <dbReference type="ARBA" id="ARBA00007047"/>
    </source>
</evidence>
<dbReference type="GO" id="GO:0008410">
    <property type="term" value="F:CoA-transferase activity"/>
    <property type="evidence" value="ECO:0007669"/>
    <property type="project" value="InterPro"/>
</dbReference>
<dbReference type="SMART" id="SM00882">
    <property type="entry name" value="CoA_trans"/>
    <property type="match status" value="1"/>
</dbReference>
<dbReference type="SUPFAM" id="SSF100950">
    <property type="entry name" value="NagB/RpiA/CoA transferase-like"/>
    <property type="match status" value="1"/>
</dbReference>
<dbReference type="Gene3D" id="3.40.1080.10">
    <property type="entry name" value="Glutaconate Coenzyme A-transferase"/>
    <property type="match status" value="1"/>
</dbReference>
<dbReference type="InterPro" id="IPR004164">
    <property type="entry name" value="CoA_transf_AS"/>
</dbReference>
<evidence type="ECO:0000256" key="2">
    <source>
        <dbReference type="ARBA" id="ARBA00022679"/>
    </source>
</evidence>
<reference evidence="3 4" key="1">
    <citation type="submission" date="2019-04" db="EMBL/GenBank/DDBJ databases">
        <title>Azoarcus nasutitermitis sp. nov. isolated from termite nest.</title>
        <authorList>
            <person name="Lin S.-Y."/>
            <person name="Hameed A."/>
            <person name="Hsu Y.-H."/>
            <person name="Young C.-C."/>
        </authorList>
    </citation>
    <scope>NUCLEOTIDE SEQUENCE [LARGE SCALE GENOMIC DNA]</scope>
    <source>
        <strain evidence="3 4">CC-YHH838</strain>
    </source>
</reference>
<sequence>MNAKELIARRVALELNDGDVVNLGIGLPTLVANYLPEDVTITLQSENGFLGLGPVTEEDPYLVNAGGQPCGMVPGAAMFDSAFSFALIRGGHVDACVLGGLEVDQHANLANWMVPGKMVPGMGGAMDLVTGARRVIIAMEHCAKNGAPKILKECTLPLTAKGKVSTIVTELAVFEFEDGVLTLCEHAPGVDLAQIRASTAADFAVSPDFAEMQISQTGMPS</sequence>
<dbReference type="InterPro" id="IPR004165">
    <property type="entry name" value="CoA_trans_fam_I"/>
</dbReference>
<comment type="similarity">
    <text evidence="1">Belongs to the 3-oxoacid CoA-transferase subunit B family.</text>
</comment>
<evidence type="ECO:0000313" key="4">
    <source>
        <dbReference type="Proteomes" id="UP000308430"/>
    </source>
</evidence>
<dbReference type="InterPro" id="IPR037171">
    <property type="entry name" value="NagB/RpiA_transferase-like"/>
</dbReference>
<dbReference type="InterPro" id="IPR012791">
    <property type="entry name" value="3-oxoacid_CoA-transf_B"/>
</dbReference>
<dbReference type="Pfam" id="PF01144">
    <property type="entry name" value="CoA_trans"/>
    <property type="match status" value="1"/>
</dbReference>
<dbReference type="OrthoDB" id="3369756at2"/>
<dbReference type="PANTHER" id="PTHR13707:SF57">
    <property type="entry name" value="SUCCINYL-COA:3-KETOACID COENZYME A TRANSFERASE SUBUNIT B-RELATED"/>
    <property type="match status" value="1"/>
</dbReference>
<organism evidence="3 4">
    <name type="scientific">Pseudothauera nasutitermitis</name>
    <dbReference type="NCBI Taxonomy" id="2565930"/>
    <lineage>
        <taxon>Bacteria</taxon>
        <taxon>Pseudomonadati</taxon>
        <taxon>Pseudomonadota</taxon>
        <taxon>Betaproteobacteria</taxon>
        <taxon>Rhodocyclales</taxon>
        <taxon>Zoogloeaceae</taxon>
        <taxon>Pseudothauera</taxon>
    </lineage>
</organism>
<dbReference type="RefSeq" id="WP_136350385.1">
    <property type="nucleotide sequence ID" value="NZ_SSOC01000012.1"/>
</dbReference>
<proteinExistence type="inferred from homology"/>
<keyword evidence="2 3" id="KW-0808">Transferase</keyword>
<dbReference type="PANTHER" id="PTHR13707">
    <property type="entry name" value="KETOACID-COENZYME A TRANSFERASE"/>
    <property type="match status" value="1"/>
</dbReference>